<dbReference type="PANTHER" id="PTHR11439">
    <property type="entry name" value="GAG-POL-RELATED RETROTRANSPOSON"/>
    <property type="match status" value="1"/>
</dbReference>
<keyword evidence="3" id="KW-0689">Ribosomal protein</keyword>
<feature type="compositionally biased region" description="Low complexity" evidence="5">
    <location>
        <begin position="454"/>
        <end position="466"/>
    </location>
</feature>
<protein>
    <submittedName>
        <fullName evidence="8">Uncharacterized protein</fullName>
    </submittedName>
</protein>
<dbReference type="GO" id="GO:0003735">
    <property type="term" value="F:structural constituent of ribosome"/>
    <property type="evidence" value="ECO:0007669"/>
    <property type="project" value="InterPro"/>
</dbReference>
<dbReference type="Pfam" id="PF07727">
    <property type="entry name" value="RVT_2"/>
    <property type="match status" value="1"/>
</dbReference>
<dbReference type="GO" id="GO:0004190">
    <property type="term" value="F:aspartic-type endopeptidase activity"/>
    <property type="evidence" value="ECO:0007669"/>
    <property type="project" value="UniProtKB-KW"/>
</dbReference>
<evidence type="ECO:0000313" key="9">
    <source>
        <dbReference type="Proteomes" id="UP000436088"/>
    </source>
</evidence>
<evidence type="ECO:0000259" key="6">
    <source>
        <dbReference type="Pfam" id="PF07727"/>
    </source>
</evidence>
<comment type="similarity">
    <text evidence="1">Belongs to the eukaryotic ribosomal protein eL31 family.</text>
</comment>
<reference evidence="8" key="1">
    <citation type="submission" date="2019-09" db="EMBL/GenBank/DDBJ databases">
        <title>Draft genome information of white flower Hibiscus syriacus.</title>
        <authorList>
            <person name="Kim Y.-M."/>
        </authorList>
    </citation>
    <scope>NUCLEOTIDE SEQUENCE [LARGE SCALE GENOMIC DNA]</scope>
    <source>
        <strain evidence="8">YM2019G1</strain>
    </source>
</reference>
<evidence type="ECO:0000256" key="4">
    <source>
        <dbReference type="ARBA" id="ARBA00023274"/>
    </source>
</evidence>
<evidence type="ECO:0000256" key="1">
    <source>
        <dbReference type="ARBA" id="ARBA00010808"/>
    </source>
</evidence>
<evidence type="ECO:0000256" key="5">
    <source>
        <dbReference type="SAM" id="MobiDB-lite"/>
    </source>
</evidence>
<dbReference type="InterPro" id="IPR036397">
    <property type="entry name" value="RNaseH_sf"/>
</dbReference>
<dbReference type="InterPro" id="IPR043502">
    <property type="entry name" value="DNA/RNA_pol_sf"/>
</dbReference>
<keyword evidence="2" id="KW-0645">Protease</keyword>
<dbReference type="SUPFAM" id="SSF56672">
    <property type="entry name" value="DNA/RNA polymerases"/>
    <property type="match status" value="1"/>
</dbReference>
<keyword evidence="2" id="KW-0378">Hydrolase</keyword>
<dbReference type="Gene3D" id="3.30.420.10">
    <property type="entry name" value="Ribonuclease H-like superfamily/Ribonuclease H"/>
    <property type="match status" value="2"/>
</dbReference>
<feature type="domain" description="Retrovirus-related Pol polyprotein from transposon TNT 1-94-like beta-barrel" evidence="7">
    <location>
        <begin position="169"/>
        <end position="244"/>
    </location>
</feature>
<dbReference type="SUPFAM" id="SSF53098">
    <property type="entry name" value="Ribonuclease H-like"/>
    <property type="match status" value="1"/>
</dbReference>
<feature type="domain" description="Reverse transcriptase Ty1/copia-type" evidence="6">
    <location>
        <begin position="542"/>
        <end position="784"/>
    </location>
</feature>
<evidence type="ECO:0000259" key="7">
    <source>
        <dbReference type="Pfam" id="PF22936"/>
    </source>
</evidence>
<dbReference type="GO" id="GO:0005840">
    <property type="term" value="C:ribosome"/>
    <property type="evidence" value="ECO:0007669"/>
    <property type="project" value="UniProtKB-KW"/>
</dbReference>
<dbReference type="InterPro" id="IPR012337">
    <property type="entry name" value="RNaseH-like_sf"/>
</dbReference>
<dbReference type="SUPFAM" id="SSF54575">
    <property type="entry name" value="Ribosomal protein L31e"/>
    <property type="match status" value="1"/>
</dbReference>
<dbReference type="InterPro" id="IPR023621">
    <property type="entry name" value="Ribosomal_eL31_dom_sf"/>
</dbReference>
<organism evidence="8 9">
    <name type="scientific">Hibiscus syriacus</name>
    <name type="common">Rose of Sharon</name>
    <dbReference type="NCBI Taxonomy" id="106335"/>
    <lineage>
        <taxon>Eukaryota</taxon>
        <taxon>Viridiplantae</taxon>
        <taxon>Streptophyta</taxon>
        <taxon>Embryophyta</taxon>
        <taxon>Tracheophyta</taxon>
        <taxon>Spermatophyta</taxon>
        <taxon>Magnoliopsida</taxon>
        <taxon>eudicotyledons</taxon>
        <taxon>Gunneridae</taxon>
        <taxon>Pentapetalae</taxon>
        <taxon>rosids</taxon>
        <taxon>malvids</taxon>
        <taxon>Malvales</taxon>
        <taxon>Malvaceae</taxon>
        <taxon>Malvoideae</taxon>
        <taxon>Hibiscus</taxon>
    </lineage>
</organism>
<dbReference type="InterPro" id="IPR013103">
    <property type="entry name" value="RVT_2"/>
</dbReference>
<dbReference type="GO" id="GO:1990904">
    <property type="term" value="C:ribonucleoprotein complex"/>
    <property type="evidence" value="ECO:0007669"/>
    <property type="project" value="UniProtKB-KW"/>
</dbReference>
<dbReference type="InterPro" id="IPR054722">
    <property type="entry name" value="PolX-like_BBD"/>
</dbReference>
<dbReference type="Proteomes" id="UP000436088">
    <property type="component" value="Unassembled WGS sequence"/>
</dbReference>
<keyword evidence="9" id="KW-1185">Reference proteome</keyword>
<gene>
    <name evidence="8" type="ORF">F3Y22_tig00111008pilonHSYRG00286</name>
</gene>
<dbReference type="EMBL" id="VEPZ02001200">
    <property type="protein sequence ID" value="KAE8687851.1"/>
    <property type="molecule type" value="Genomic_DNA"/>
</dbReference>
<keyword evidence="4" id="KW-0687">Ribonucleoprotein</keyword>
<feature type="region of interest" description="Disordered" evidence="5">
    <location>
        <begin position="454"/>
        <end position="473"/>
    </location>
</feature>
<evidence type="ECO:0000313" key="8">
    <source>
        <dbReference type="EMBL" id="KAE8687851.1"/>
    </source>
</evidence>
<sequence length="1125" mass="126200">MGLNESYSAIRSQILLMQPLPTVNQAYSMMIQEESQRSHLSIAAVPDSVALFSSSAAFSERKRFSSTCDYCKIKGHKKDQCYRLIGFPSNYKFTKKKAVSNVVANSTASTDPVAASTRLNSAISSPPLFTQEQYEQILQLLNKPPADSAVNLAGISSNDPLHSNVSLKWIVDTGATDHIVFDFKSLNSFSPCDSSTRFICFPDGKKVPVTHLGSCSLTSDYSLDNVLVVPQFKHNLLSVSRLTHDLDCSFTFYPDFCLLQDLCTGRVKGIAKQNRLPFPKSNSRSAIPFQLIHIDLWGAYRVSTHSGHRFFLTIVDDHTRMTWLYLLKHKNDALSSLKQFISLAKTQFSTSVKNGVAERKHRHILEVARALRFHSNVLIKFWGVCVLTACYIINRLPSSVIKWKTPFEMLYHKSPSLSHLKVFGCLCYATKPHYSDKFSSKAIHAVFLDSVLPSDSSENSTNPSSTDSEDLSNASTDVVPISIPQASVPNPVSNITSSRVSKPPSWLHDYVHTCQSTSPSEAQSDPRWVKAMQEEIHALELNKSWSLVSLPPGKVCIGCKWVFRVKFKASGEVERFKARLVAKGYNQREGIDFVDTFSPVAKLTTVRFILALAGIFAWPLWQMDVHNAFLQGDLLEEVYMELPQGFCSQGENVVCRLQKSLYGLKQASRQWNAKLTEALILAGYSQSKYDYSMFTRRQGDCIAVLLVYVDDLLITGNDAKMISELKGVLHKNFKMKDLGELKYFLGSEILRTKEGILLNQRKYALELIQDAGLGGAKPAATPLEQNSKLTTMEYDHSLQQENKDEDCLVDKAEFQRLIGRLLYLTHTRPDIAFSVQHLSQFMHNPKKEHMEAALRVVRYIKNNPGLGIILKASSSCQLMASCDSDWATCPMTRKSVTGFCVKLGDSLVSWKSKKQSTIARSSAKAEYRSMATTTSELIWLQGLLKELGVNNNQPAKIFSDSKAALQIAANPVFHERTKHIEIDCHFIREKIQQGLIQTEFVPTVEQQADILTKALGVVQHNNLFFPGNVGNNTFKKKAPKAIKEIRKFAEKAMGTKDVRVDVKLIKHLWSRGIRSVPRRVRVRIARKRNDDEDAKEELYSLVTFAEIPAEGLKGLGTKVIDDDDE</sequence>
<dbReference type="Gene3D" id="3.10.440.10">
    <property type="match status" value="1"/>
</dbReference>
<name>A0A6A2Z774_HIBSY</name>
<dbReference type="Pfam" id="PF01198">
    <property type="entry name" value="Ribosomal_L31e"/>
    <property type="match status" value="1"/>
</dbReference>
<dbReference type="Pfam" id="PF22936">
    <property type="entry name" value="Pol_BBD"/>
    <property type="match status" value="1"/>
</dbReference>
<evidence type="ECO:0000256" key="2">
    <source>
        <dbReference type="ARBA" id="ARBA00022750"/>
    </source>
</evidence>
<comment type="caution">
    <text evidence="8">The sequence shown here is derived from an EMBL/GenBank/DDBJ whole genome shotgun (WGS) entry which is preliminary data.</text>
</comment>
<dbReference type="GO" id="GO:0003676">
    <property type="term" value="F:nucleic acid binding"/>
    <property type="evidence" value="ECO:0007669"/>
    <property type="project" value="InterPro"/>
</dbReference>
<dbReference type="PANTHER" id="PTHR11439:SF511">
    <property type="match status" value="1"/>
</dbReference>
<dbReference type="SMART" id="SM01380">
    <property type="entry name" value="Ribosomal_L31e"/>
    <property type="match status" value="1"/>
</dbReference>
<dbReference type="InterPro" id="IPR000054">
    <property type="entry name" value="Ribosomal_eL31"/>
</dbReference>
<dbReference type="AlphaFoldDB" id="A0A6A2Z774"/>
<evidence type="ECO:0000256" key="3">
    <source>
        <dbReference type="ARBA" id="ARBA00022980"/>
    </source>
</evidence>
<dbReference type="GO" id="GO:0006412">
    <property type="term" value="P:translation"/>
    <property type="evidence" value="ECO:0007669"/>
    <property type="project" value="InterPro"/>
</dbReference>
<keyword evidence="2" id="KW-0064">Aspartyl protease</keyword>
<proteinExistence type="inferred from homology"/>
<dbReference type="FunFam" id="3.10.440.10:FF:000001">
    <property type="entry name" value="60S ribosomal protein L31"/>
    <property type="match status" value="1"/>
</dbReference>
<dbReference type="CDD" id="cd09272">
    <property type="entry name" value="RNase_HI_RT_Ty1"/>
    <property type="match status" value="1"/>
</dbReference>
<accession>A0A6A2Z774</accession>